<evidence type="ECO:0000313" key="6">
    <source>
        <dbReference type="EMBL" id="KAF4629880.1"/>
    </source>
</evidence>
<comment type="cofactor">
    <cofactor evidence="4">
        <name>Zn(2+)</name>
        <dbReference type="ChEBI" id="CHEBI:29105"/>
    </cofactor>
    <text evidence="4">Binds 1 zinc ion per subunit.</text>
</comment>
<feature type="compositionally biased region" description="Polar residues" evidence="5">
    <location>
        <begin position="195"/>
        <end position="217"/>
    </location>
</feature>
<name>A0A8H4W309_9HELO</name>
<feature type="binding site" evidence="4">
    <location>
        <position position="325"/>
    </location>
    <ligand>
        <name>Zn(2+)</name>
        <dbReference type="ChEBI" id="CHEBI:29105"/>
    </ligand>
</feature>
<feature type="region of interest" description="Disordered" evidence="5">
    <location>
        <begin position="54"/>
        <end position="133"/>
    </location>
</feature>
<evidence type="ECO:0000256" key="2">
    <source>
        <dbReference type="ARBA" id="ARBA00022723"/>
    </source>
</evidence>
<dbReference type="InterPro" id="IPR036874">
    <property type="entry name" value="Carbonic_anhydrase_sf"/>
</dbReference>
<keyword evidence="2 4" id="KW-0479">Metal-binding</keyword>
<protein>
    <recommendedName>
        <fullName evidence="8">Carbonic anhydrase</fullName>
    </recommendedName>
</protein>
<dbReference type="SUPFAM" id="SSF53056">
    <property type="entry name" value="beta-carbonic anhydrase, cab"/>
    <property type="match status" value="1"/>
</dbReference>
<feature type="region of interest" description="Disordered" evidence="5">
    <location>
        <begin position="352"/>
        <end position="374"/>
    </location>
</feature>
<feature type="binding site" evidence="4">
    <location>
        <position position="328"/>
    </location>
    <ligand>
        <name>Zn(2+)</name>
        <dbReference type="ChEBI" id="CHEBI:29105"/>
    </ligand>
</feature>
<dbReference type="GO" id="GO:0004089">
    <property type="term" value="F:carbonate dehydratase activity"/>
    <property type="evidence" value="ECO:0007669"/>
    <property type="project" value="InterPro"/>
</dbReference>
<comment type="caution">
    <text evidence="6">The sequence shown here is derived from an EMBL/GenBank/DDBJ whole genome shotgun (WGS) entry which is preliminary data.</text>
</comment>
<sequence>MFLEKPAQNVLYPPLSAAHDKLDTSRQIAAVMATDFAMPVQQFTASPSQYTLYNSQSQSQPISPINSATATPNNASPTSPRTALPPHLPAHTRQLRPPKSPLYVPAVLRPTDPPRRATKPSPLTPPQSMHGSFDDLENARTLKRRSTDDGGKLGLGSIVEAEWSTEGLAKVTALPTRDHWKPDSESAVCDEPACTSRSNSESSQGDPETPTTPTVSCAGNDKTFKLELIVSREKWAENPGYTPPVGFKEMQRRGREREDGTVIVVACTDPRVTPEEFMGMSSEKGNKATIIRTAGGRVHSALNTLLVLSAVGNLGKKGTIIVVHHTDCGLQSVDDEEIRRVLRAGLDNGGSEEGKGLLEGTSFGSFEDPEKSVKEDVKTLRESPFFKGMGIVGLVQDTETGLMREVI</sequence>
<evidence type="ECO:0000256" key="1">
    <source>
        <dbReference type="ARBA" id="ARBA00006217"/>
    </source>
</evidence>
<dbReference type="CDD" id="cd03379">
    <property type="entry name" value="beta_CA_cladeD"/>
    <property type="match status" value="1"/>
</dbReference>
<accession>A0A8H4W309</accession>
<feature type="compositionally biased region" description="Polar residues" evidence="5">
    <location>
        <begin position="68"/>
        <end position="81"/>
    </location>
</feature>
<dbReference type="Proteomes" id="UP000566819">
    <property type="component" value="Unassembled WGS sequence"/>
</dbReference>
<dbReference type="PANTHER" id="PTHR43175">
    <property type="entry name" value="CARBONIC ANHYDRASE"/>
    <property type="match status" value="1"/>
</dbReference>
<organism evidence="6 7">
    <name type="scientific">Cudoniella acicularis</name>
    <dbReference type="NCBI Taxonomy" id="354080"/>
    <lineage>
        <taxon>Eukaryota</taxon>
        <taxon>Fungi</taxon>
        <taxon>Dikarya</taxon>
        <taxon>Ascomycota</taxon>
        <taxon>Pezizomycotina</taxon>
        <taxon>Leotiomycetes</taxon>
        <taxon>Helotiales</taxon>
        <taxon>Tricladiaceae</taxon>
        <taxon>Cudoniella</taxon>
    </lineage>
</organism>
<dbReference type="OrthoDB" id="10248475at2759"/>
<dbReference type="Gene3D" id="3.40.1050.10">
    <property type="entry name" value="Carbonic anhydrase"/>
    <property type="match status" value="1"/>
</dbReference>
<comment type="similarity">
    <text evidence="1">Belongs to the beta-class carbonic anhydrase family.</text>
</comment>
<keyword evidence="3 4" id="KW-0862">Zinc</keyword>
<evidence type="ECO:0000313" key="7">
    <source>
        <dbReference type="Proteomes" id="UP000566819"/>
    </source>
</evidence>
<dbReference type="InterPro" id="IPR001765">
    <property type="entry name" value="Carbonic_anhydrase"/>
</dbReference>
<feature type="region of interest" description="Disordered" evidence="5">
    <location>
        <begin position="176"/>
        <end position="218"/>
    </location>
</feature>
<proteinExistence type="inferred from homology"/>
<evidence type="ECO:0008006" key="8">
    <source>
        <dbReference type="Google" id="ProtNLM"/>
    </source>
</evidence>
<feature type="compositionally biased region" description="Low complexity" evidence="5">
    <location>
        <begin position="54"/>
        <end position="67"/>
    </location>
</feature>
<evidence type="ECO:0000256" key="5">
    <source>
        <dbReference type="SAM" id="MobiDB-lite"/>
    </source>
</evidence>
<dbReference type="PANTHER" id="PTHR43175:SF3">
    <property type="entry name" value="CARBON DISULFIDE HYDROLASE"/>
    <property type="match status" value="1"/>
</dbReference>
<evidence type="ECO:0000256" key="4">
    <source>
        <dbReference type="PIRSR" id="PIRSR601765-1"/>
    </source>
</evidence>
<dbReference type="SMART" id="SM00947">
    <property type="entry name" value="Pro_CA"/>
    <property type="match status" value="1"/>
</dbReference>
<reference evidence="6 7" key="1">
    <citation type="submission" date="2020-03" db="EMBL/GenBank/DDBJ databases">
        <title>Draft Genome Sequence of Cudoniella acicularis.</title>
        <authorList>
            <person name="Buettner E."/>
            <person name="Kellner H."/>
        </authorList>
    </citation>
    <scope>NUCLEOTIDE SEQUENCE [LARGE SCALE GENOMIC DNA]</scope>
    <source>
        <strain evidence="6 7">DSM 108380</strain>
    </source>
</reference>
<evidence type="ECO:0000256" key="3">
    <source>
        <dbReference type="ARBA" id="ARBA00022833"/>
    </source>
</evidence>
<keyword evidence="7" id="KW-1185">Reference proteome</keyword>
<dbReference type="EMBL" id="JAAMPI010000615">
    <property type="protein sequence ID" value="KAF4629880.1"/>
    <property type="molecule type" value="Genomic_DNA"/>
</dbReference>
<gene>
    <name evidence="6" type="ORF">G7Y89_g8258</name>
</gene>
<dbReference type="AlphaFoldDB" id="A0A8H4W309"/>
<feature type="binding site" evidence="4">
    <location>
        <position position="267"/>
    </location>
    <ligand>
        <name>Zn(2+)</name>
        <dbReference type="ChEBI" id="CHEBI:29105"/>
    </ligand>
</feature>
<dbReference type="GO" id="GO:0008270">
    <property type="term" value="F:zinc ion binding"/>
    <property type="evidence" value="ECO:0007669"/>
    <property type="project" value="InterPro"/>
</dbReference>
<feature type="binding site" evidence="4">
    <location>
        <position position="269"/>
    </location>
    <ligand>
        <name>Zn(2+)</name>
        <dbReference type="ChEBI" id="CHEBI:29105"/>
    </ligand>
</feature>